<dbReference type="PANTHER" id="PTHR31579">
    <property type="entry name" value="OS03G0796600 PROTEIN"/>
    <property type="match status" value="1"/>
</dbReference>
<evidence type="ECO:0000313" key="3">
    <source>
        <dbReference type="Proteomes" id="UP001374535"/>
    </source>
</evidence>
<evidence type="ECO:0000313" key="2">
    <source>
        <dbReference type="EMBL" id="WVZ13339.1"/>
    </source>
</evidence>
<name>A0AAQ3S2J7_VIGMU</name>
<accession>A0AAQ3S2J7</accession>
<protein>
    <submittedName>
        <fullName evidence="2">Uncharacterized protein</fullName>
    </submittedName>
</protein>
<dbReference type="EMBL" id="CP144696">
    <property type="protein sequence ID" value="WVZ13339.1"/>
    <property type="molecule type" value="Genomic_DNA"/>
</dbReference>
<keyword evidence="1" id="KW-1133">Transmembrane helix</keyword>
<dbReference type="PANTHER" id="PTHR31579:SF42">
    <property type="entry name" value="DUF506 FAMILY PROTEIN (DUF506)"/>
    <property type="match status" value="1"/>
</dbReference>
<gene>
    <name evidence="2" type="ORF">V8G54_017869</name>
</gene>
<keyword evidence="1" id="KW-0812">Transmembrane</keyword>
<keyword evidence="3" id="KW-1185">Reference proteome</keyword>
<dbReference type="InterPro" id="IPR006502">
    <property type="entry name" value="PDDEXK-like"/>
</dbReference>
<sequence length="330" mass="38349">MYTSFPHLIIYTIHSIYIYTFIPYLQNKGMGRIPVSFERVAAAFEADVARVRPCECGETDYSSEDFTDLSDLVKSFIEKEGEEEDAVGVGWDDWDEDLEWFDSEKREILQMIFNDDGDDDFKRIIRREIELALNLAVENEKSAPQFKAKLMSRLRERGFDAGLCKCKWKRNKRFPGGDYEYIDVNFAGNRYIVEISLVAEFEIARPINHYSSLLEIFPQIFVGKLEELKQVVRLMCNAIKSSMKSIDMYIPPWRRIEYMQAKWFSSYRRITDEVATKRTSSSSLSSSRSIGFDARLLKSYNCRDDYVSKPAFGVYHLTNAFYADGPGMLL</sequence>
<reference evidence="2 3" key="1">
    <citation type="journal article" date="2023" name="Life. Sci Alliance">
        <title>Evolutionary insights into 3D genome organization and epigenetic landscape of Vigna mungo.</title>
        <authorList>
            <person name="Junaid A."/>
            <person name="Singh B."/>
            <person name="Bhatia S."/>
        </authorList>
    </citation>
    <scope>NUCLEOTIDE SEQUENCE [LARGE SCALE GENOMIC DNA]</scope>
    <source>
        <strain evidence="2">Urdbean</strain>
    </source>
</reference>
<dbReference type="NCBIfam" id="TIGR01615">
    <property type="entry name" value="A_thal_3542"/>
    <property type="match status" value="1"/>
</dbReference>
<dbReference type="Pfam" id="PF04720">
    <property type="entry name" value="PDDEXK_6"/>
    <property type="match status" value="1"/>
</dbReference>
<feature type="transmembrane region" description="Helical" evidence="1">
    <location>
        <begin position="6"/>
        <end position="25"/>
    </location>
</feature>
<dbReference type="AlphaFoldDB" id="A0AAQ3S2J7"/>
<dbReference type="Proteomes" id="UP001374535">
    <property type="component" value="Chromosome 5"/>
</dbReference>
<evidence type="ECO:0000256" key="1">
    <source>
        <dbReference type="SAM" id="Phobius"/>
    </source>
</evidence>
<keyword evidence="1" id="KW-0472">Membrane</keyword>
<proteinExistence type="predicted"/>
<organism evidence="2 3">
    <name type="scientific">Vigna mungo</name>
    <name type="common">Black gram</name>
    <name type="synonym">Phaseolus mungo</name>
    <dbReference type="NCBI Taxonomy" id="3915"/>
    <lineage>
        <taxon>Eukaryota</taxon>
        <taxon>Viridiplantae</taxon>
        <taxon>Streptophyta</taxon>
        <taxon>Embryophyta</taxon>
        <taxon>Tracheophyta</taxon>
        <taxon>Spermatophyta</taxon>
        <taxon>Magnoliopsida</taxon>
        <taxon>eudicotyledons</taxon>
        <taxon>Gunneridae</taxon>
        <taxon>Pentapetalae</taxon>
        <taxon>rosids</taxon>
        <taxon>fabids</taxon>
        <taxon>Fabales</taxon>
        <taxon>Fabaceae</taxon>
        <taxon>Papilionoideae</taxon>
        <taxon>50 kb inversion clade</taxon>
        <taxon>NPAAA clade</taxon>
        <taxon>indigoferoid/millettioid clade</taxon>
        <taxon>Phaseoleae</taxon>
        <taxon>Vigna</taxon>
    </lineage>
</organism>